<evidence type="ECO:0000313" key="2">
    <source>
        <dbReference type="EMBL" id="CAG7878204.1"/>
    </source>
</evidence>
<evidence type="ECO:0000313" key="3">
    <source>
        <dbReference type="EMBL" id="VDC73128.1"/>
    </source>
</evidence>
<dbReference type="Proteomes" id="UP000694005">
    <property type="component" value="Chromosome A05"/>
</dbReference>
<dbReference type="EMBL" id="LR031570">
    <property type="protein sequence ID" value="VDC73128.1"/>
    <property type="molecule type" value="Genomic_DNA"/>
</dbReference>
<name>A0A3P5ZLS7_BRACM</name>
<dbReference type="EMBL" id="LS974621">
    <property type="protein sequence ID" value="CAG7878204.1"/>
    <property type="molecule type" value="Genomic_DNA"/>
</dbReference>
<dbReference type="Gramene" id="A05p47250.2_BraZ1">
    <property type="protein sequence ID" value="A05p47250.2_BraZ1.CDS.1"/>
    <property type="gene ID" value="A05g47250.2_BraZ1"/>
</dbReference>
<protein>
    <submittedName>
        <fullName evidence="2">Uncharacterized protein</fullName>
    </submittedName>
</protein>
<evidence type="ECO:0000256" key="1">
    <source>
        <dbReference type="SAM" id="MobiDB-lite"/>
    </source>
</evidence>
<organism evidence="3">
    <name type="scientific">Brassica campestris</name>
    <name type="common">Field mustard</name>
    <dbReference type="NCBI Taxonomy" id="3711"/>
    <lineage>
        <taxon>Eukaryota</taxon>
        <taxon>Viridiplantae</taxon>
        <taxon>Streptophyta</taxon>
        <taxon>Embryophyta</taxon>
        <taxon>Tracheophyta</taxon>
        <taxon>Spermatophyta</taxon>
        <taxon>Magnoliopsida</taxon>
        <taxon>eudicotyledons</taxon>
        <taxon>Gunneridae</taxon>
        <taxon>Pentapetalae</taxon>
        <taxon>rosids</taxon>
        <taxon>malvids</taxon>
        <taxon>Brassicales</taxon>
        <taxon>Brassicaceae</taxon>
        <taxon>Brassiceae</taxon>
        <taxon>Brassica</taxon>
    </lineage>
</organism>
<gene>
    <name evidence="3" type="ORF">BRAA05T22842Z</name>
    <name evidence="2" type="ORF">BRAPAZ1V2_A05P47250.2</name>
</gene>
<sequence>MIRIGKSMELQVQLMTSLTTHRAVEHSVVARESEGEGAGDHGIPEEQ</sequence>
<proteinExistence type="predicted"/>
<reference evidence="3" key="1">
    <citation type="submission" date="2018-11" db="EMBL/GenBank/DDBJ databases">
        <authorList>
            <consortium name="Genoscope - CEA"/>
            <person name="William W."/>
        </authorList>
    </citation>
    <scope>NUCLEOTIDE SEQUENCE</scope>
</reference>
<dbReference type="AlphaFoldDB" id="A0A3P5ZLS7"/>
<feature type="region of interest" description="Disordered" evidence="1">
    <location>
        <begin position="27"/>
        <end position="47"/>
    </location>
</feature>
<accession>A0A3P5ZLS7</accession>